<gene>
    <name evidence="1" type="ORF">SMN809_LOCUS44310</name>
</gene>
<feature type="non-terminal residue" evidence="1">
    <location>
        <position position="81"/>
    </location>
</feature>
<evidence type="ECO:0000313" key="2">
    <source>
        <dbReference type="Proteomes" id="UP000676336"/>
    </source>
</evidence>
<evidence type="ECO:0000313" key="1">
    <source>
        <dbReference type="EMBL" id="CAF4732000.1"/>
    </source>
</evidence>
<name>A0A8S3AM01_9BILA</name>
<dbReference type="Proteomes" id="UP000676336">
    <property type="component" value="Unassembled WGS sequence"/>
</dbReference>
<dbReference type="Gene3D" id="3.30.530.20">
    <property type="match status" value="1"/>
</dbReference>
<reference evidence="1" key="1">
    <citation type="submission" date="2021-02" db="EMBL/GenBank/DDBJ databases">
        <authorList>
            <person name="Nowell W R."/>
        </authorList>
    </citation>
    <scope>NUCLEOTIDE SEQUENCE</scope>
</reference>
<protein>
    <submittedName>
        <fullName evidence="1">Uncharacterized protein</fullName>
    </submittedName>
</protein>
<feature type="non-terminal residue" evidence="1">
    <location>
        <position position="1"/>
    </location>
</feature>
<accession>A0A8S3AM01</accession>
<comment type="caution">
    <text evidence="1">The sequence shown here is derived from an EMBL/GenBank/DDBJ whole genome shotgun (WGS) entry which is preliminary data.</text>
</comment>
<organism evidence="1 2">
    <name type="scientific">Rotaria magnacalcarata</name>
    <dbReference type="NCBI Taxonomy" id="392030"/>
    <lineage>
        <taxon>Eukaryota</taxon>
        <taxon>Metazoa</taxon>
        <taxon>Spiralia</taxon>
        <taxon>Gnathifera</taxon>
        <taxon>Rotifera</taxon>
        <taxon>Eurotatoria</taxon>
        <taxon>Bdelloidea</taxon>
        <taxon>Philodinida</taxon>
        <taxon>Philodinidae</taxon>
        <taxon>Rotaria</taxon>
    </lineage>
</organism>
<dbReference type="EMBL" id="CAJOBI010132633">
    <property type="protein sequence ID" value="CAF4732000.1"/>
    <property type="molecule type" value="Genomic_DNA"/>
</dbReference>
<sequence>TGAIRDVRADSNLSQSLLYTPSSVIEDYDNVEDYEQQADEIVQKVWRIFKDNESWVQEAVSSNGRDVVFAKDFPKWGKVFR</sequence>
<proteinExistence type="predicted"/>
<dbReference type="InterPro" id="IPR023393">
    <property type="entry name" value="START-like_dom_sf"/>
</dbReference>
<dbReference type="AlphaFoldDB" id="A0A8S3AM01"/>